<comment type="similarity">
    <text evidence="1 2">Belongs to the BolA/IbaG family.</text>
</comment>
<dbReference type="Pfam" id="PF01722">
    <property type="entry name" value="BolA"/>
    <property type="match status" value="1"/>
</dbReference>
<accession>A0A1I1G4H1</accession>
<dbReference type="PANTHER" id="PTHR46229">
    <property type="entry name" value="BOLA TRANSCRIPTION REGULATOR"/>
    <property type="match status" value="1"/>
</dbReference>
<dbReference type="SUPFAM" id="SSF82657">
    <property type="entry name" value="BolA-like"/>
    <property type="match status" value="1"/>
</dbReference>
<proteinExistence type="inferred from homology"/>
<sequence length="86" mass="9626">MQANELKALLESRLPQCEFIVQGDDGQHFQVIAISDAFTELKTPVKKQQLVMSQLSEEIASNQVHAVALKTYTPDEWAKVKDLQVG</sequence>
<evidence type="ECO:0000313" key="4">
    <source>
        <dbReference type="Proteomes" id="UP000199058"/>
    </source>
</evidence>
<dbReference type="PIRSF" id="PIRSF003113">
    <property type="entry name" value="BolA"/>
    <property type="match status" value="1"/>
</dbReference>
<dbReference type="Gene3D" id="3.30.300.90">
    <property type="entry name" value="BolA-like"/>
    <property type="match status" value="1"/>
</dbReference>
<gene>
    <name evidence="3" type="ORF">SAMN05660443_1272</name>
</gene>
<evidence type="ECO:0000256" key="1">
    <source>
        <dbReference type="ARBA" id="ARBA00005578"/>
    </source>
</evidence>
<dbReference type="OrthoDB" id="9812890at2"/>
<dbReference type="InterPro" id="IPR050961">
    <property type="entry name" value="BolA/IbaG_stress_morph_reg"/>
</dbReference>
<dbReference type="Proteomes" id="UP000199058">
    <property type="component" value="Unassembled WGS sequence"/>
</dbReference>
<evidence type="ECO:0000313" key="3">
    <source>
        <dbReference type="EMBL" id="SFC04080.1"/>
    </source>
</evidence>
<keyword evidence="4" id="KW-1185">Reference proteome</keyword>
<reference evidence="3 4" key="1">
    <citation type="submission" date="2016-10" db="EMBL/GenBank/DDBJ databases">
        <authorList>
            <person name="de Groot N.N."/>
        </authorList>
    </citation>
    <scope>NUCLEOTIDE SEQUENCE [LARGE SCALE GENOMIC DNA]</scope>
    <source>
        <strain evidence="3 4">DSM 18438</strain>
    </source>
</reference>
<evidence type="ECO:0000256" key="2">
    <source>
        <dbReference type="RuleBase" id="RU003860"/>
    </source>
</evidence>
<protein>
    <submittedName>
        <fullName evidence="3">Acid stress-induced BolA-like protein IbaG/YrbA, predicted regulator of iron metabolism</fullName>
    </submittedName>
</protein>
<organism evidence="3 4">
    <name type="scientific">Marinospirillum celere</name>
    <dbReference type="NCBI Taxonomy" id="1122252"/>
    <lineage>
        <taxon>Bacteria</taxon>
        <taxon>Pseudomonadati</taxon>
        <taxon>Pseudomonadota</taxon>
        <taxon>Gammaproteobacteria</taxon>
        <taxon>Oceanospirillales</taxon>
        <taxon>Oceanospirillaceae</taxon>
        <taxon>Marinospirillum</taxon>
    </lineage>
</organism>
<dbReference type="InterPro" id="IPR036065">
    <property type="entry name" value="BolA-like_sf"/>
</dbReference>
<dbReference type="RefSeq" id="WP_091960821.1">
    <property type="nucleotide sequence ID" value="NZ_FOLH01000002.1"/>
</dbReference>
<name>A0A1I1G4H1_9GAMM</name>
<dbReference type="InterPro" id="IPR002634">
    <property type="entry name" value="BolA"/>
</dbReference>
<dbReference type="STRING" id="1122252.SAMN05660443_1272"/>
<dbReference type="EMBL" id="FOLH01000002">
    <property type="protein sequence ID" value="SFC04080.1"/>
    <property type="molecule type" value="Genomic_DNA"/>
</dbReference>
<dbReference type="PANTHER" id="PTHR46229:SF2">
    <property type="entry name" value="BOLA-LIKE PROTEIN 1"/>
    <property type="match status" value="1"/>
</dbReference>
<dbReference type="AlphaFoldDB" id="A0A1I1G4H1"/>